<evidence type="ECO:0000313" key="8">
    <source>
        <dbReference type="Proteomes" id="UP001159364"/>
    </source>
</evidence>
<comment type="subcellular location">
    <subcellularLocation>
        <location evidence="1">Nucleus</location>
    </subcellularLocation>
</comment>
<evidence type="ECO:0000256" key="3">
    <source>
        <dbReference type="ARBA" id="ARBA00023125"/>
    </source>
</evidence>
<dbReference type="GO" id="GO:0003677">
    <property type="term" value="F:DNA binding"/>
    <property type="evidence" value="ECO:0007669"/>
    <property type="project" value="UniProtKB-KW"/>
</dbReference>
<dbReference type="InterPro" id="IPR036879">
    <property type="entry name" value="TF_MADSbox_sf"/>
</dbReference>
<dbReference type="GO" id="GO:0046983">
    <property type="term" value="F:protein dimerization activity"/>
    <property type="evidence" value="ECO:0007669"/>
    <property type="project" value="InterPro"/>
</dbReference>
<evidence type="ECO:0000259" key="6">
    <source>
        <dbReference type="PROSITE" id="PS50066"/>
    </source>
</evidence>
<organism evidence="7 8">
    <name type="scientific">Erythroxylum novogranatense</name>
    <dbReference type="NCBI Taxonomy" id="1862640"/>
    <lineage>
        <taxon>Eukaryota</taxon>
        <taxon>Viridiplantae</taxon>
        <taxon>Streptophyta</taxon>
        <taxon>Embryophyta</taxon>
        <taxon>Tracheophyta</taxon>
        <taxon>Spermatophyta</taxon>
        <taxon>Magnoliopsida</taxon>
        <taxon>eudicotyledons</taxon>
        <taxon>Gunneridae</taxon>
        <taxon>Pentapetalae</taxon>
        <taxon>rosids</taxon>
        <taxon>fabids</taxon>
        <taxon>Malpighiales</taxon>
        <taxon>Erythroxylaceae</taxon>
        <taxon>Erythroxylum</taxon>
    </lineage>
</organism>
<evidence type="ECO:0000256" key="5">
    <source>
        <dbReference type="ARBA" id="ARBA00023242"/>
    </source>
</evidence>
<feature type="domain" description="MADS-box" evidence="6">
    <location>
        <begin position="5"/>
        <end position="35"/>
    </location>
</feature>
<dbReference type="EMBL" id="JAIWQS010000003">
    <property type="protein sequence ID" value="KAJ8769108.1"/>
    <property type="molecule type" value="Genomic_DNA"/>
</dbReference>
<dbReference type="AlphaFoldDB" id="A0AAV8TR01"/>
<dbReference type="PROSITE" id="PS50066">
    <property type="entry name" value="MADS_BOX_2"/>
    <property type="match status" value="1"/>
</dbReference>
<evidence type="ECO:0000256" key="2">
    <source>
        <dbReference type="ARBA" id="ARBA00023015"/>
    </source>
</evidence>
<keyword evidence="5" id="KW-0539">Nucleus</keyword>
<evidence type="ECO:0000256" key="1">
    <source>
        <dbReference type="ARBA" id="ARBA00004123"/>
    </source>
</evidence>
<keyword evidence="3" id="KW-0238">DNA-binding</keyword>
<dbReference type="GO" id="GO:0005634">
    <property type="term" value="C:nucleus"/>
    <property type="evidence" value="ECO:0007669"/>
    <property type="project" value="UniProtKB-SubCell"/>
</dbReference>
<evidence type="ECO:0000256" key="4">
    <source>
        <dbReference type="ARBA" id="ARBA00023163"/>
    </source>
</evidence>
<dbReference type="SUPFAM" id="SSF55455">
    <property type="entry name" value="SRF-like"/>
    <property type="match status" value="1"/>
</dbReference>
<dbReference type="InterPro" id="IPR002100">
    <property type="entry name" value="TF_MADSbox"/>
</dbReference>
<keyword evidence="4" id="KW-0804">Transcription</keyword>
<evidence type="ECO:0000313" key="7">
    <source>
        <dbReference type="EMBL" id="KAJ8769108.1"/>
    </source>
</evidence>
<comment type="caution">
    <text evidence="7">The sequence shown here is derived from an EMBL/GenBank/DDBJ whole genome shotgun (WGS) entry which is preliminary data.</text>
</comment>
<gene>
    <name evidence="7" type="ORF">K2173_000883</name>
</gene>
<name>A0AAV8TR01_9ROSI</name>
<keyword evidence="2" id="KW-0805">Transcription regulation</keyword>
<keyword evidence="8" id="KW-1185">Reference proteome</keyword>
<dbReference type="Proteomes" id="UP001159364">
    <property type="component" value="Linkage Group LG03"/>
</dbReference>
<reference evidence="7 8" key="1">
    <citation type="submission" date="2021-09" db="EMBL/GenBank/DDBJ databases">
        <title>Genomic insights and catalytic innovation underlie evolution of tropane alkaloids biosynthesis.</title>
        <authorList>
            <person name="Wang Y.-J."/>
            <person name="Tian T."/>
            <person name="Huang J.-P."/>
            <person name="Huang S.-X."/>
        </authorList>
    </citation>
    <scope>NUCLEOTIDE SEQUENCE [LARGE SCALE GENOMIC DNA]</scope>
    <source>
        <strain evidence="7">KIB-2018</strain>
        <tissue evidence="7">Leaf</tissue>
    </source>
</reference>
<protein>
    <recommendedName>
        <fullName evidence="6">MADS-box domain-containing protein</fullName>
    </recommendedName>
</protein>
<accession>A0AAV8TR01</accession>
<sequence>MDESLAPKKLKLAGITNGSARKATFKKRKKGIMNKKMVKQESFLRQRIAKANMQLKKQREREGVDTSDVSFRSVKVSLQHLNMMDLNDLGSVVEPLVFDMNMEKMQTQ</sequence>
<proteinExistence type="predicted"/>